<sequence>MKTKVLVGVLVLLLLGGIYFGLNAAKQAKINGANVTSLDTSENSTTKKMTAPIIDDQGGLQVGAQWVKQEKPSSEQVFSINLNNHAINVDGFQFEGNVTVLLDDKEIPIQIEVLNREGSGHHLSAKIKVESQEFTEASTGSRLTLKVQNVYNTPTRSFTWQF</sequence>
<dbReference type="RefSeq" id="WP_208926441.1">
    <property type="nucleotide sequence ID" value="NZ_LK996017.1"/>
</dbReference>
<dbReference type="PATRIC" id="fig|49338.4.peg.5270"/>
<evidence type="ECO:0000313" key="1">
    <source>
        <dbReference type="EMBL" id="CDX04785.1"/>
    </source>
</evidence>
<protein>
    <submittedName>
        <fullName evidence="1">Uncharacterized protein</fullName>
    </submittedName>
</protein>
<dbReference type="AlphaFoldDB" id="A0A098B8V0"/>
<gene>
    <name evidence="1" type="ORF">DPCES_4899</name>
</gene>
<reference evidence="1" key="1">
    <citation type="submission" date="2014-07" db="EMBL/GenBank/DDBJ databases">
        <authorList>
            <person name="Hornung V.Bastian."/>
        </authorList>
    </citation>
    <scope>NUCLEOTIDE SEQUENCE</scope>
    <source>
        <strain evidence="1">PCE-S</strain>
    </source>
</reference>
<organism evidence="1">
    <name type="scientific">Desulfitobacterium hafniense</name>
    <name type="common">Desulfitobacterium frappieri</name>
    <dbReference type="NCBI Taxonomy" id="49338"/>
    <lineage>
        <taxon>Bacteria</taxon>
        <taxon>Bacillati</taxon>
        <taxon>Bacillota</taxon>
        <taxon>Clostridia</taxon>
        <taxon>Eubacteriales</taxon>
        <taxon>Desulfitobacteriaceae</taxon>
        <taxon>Desulfitobacterium</taxon>
    </lineage>
</organism>
<name>A0A098B8V0_DESHA</name>
<proteinExistence type="predicted"/>
<dbReference type="EMBL" id="LK996017">
    <property type="protein sequence ID" value="CDX04785.1"/>
    <property type="molecule type" value="Genomic_DNA"/>
</dbReference>
<accession>A0A098B8V0</accession>